<accession>A0A5C4X8X2</accession>
<gene>
    <name evidence="2" type="ORF">FHP24_27335</name>
</gene>
<dbReference type="EMBL" id="VDMN01000011">
    <property type="protein sequence ID" value="TNM59886.1"/>
    <property type="molecule type" value="Genomic_DNA"/>
</dbReference>
<feature type="region of interest" description="Disordered" evidence="1">
    <location>
        <begin position="69"/>
        <end position="92"/>
    </location>
</feature>
<evidence type="ECO:0000313" key="2">
    <source>
        <dbReference type="EMBL" id="TNM59886.1"/>
    </source>
</evidence>
<protein>
    <submittedName>
        <fullName evidence="2">Conjugal transfer protein TraD</fullName>
    </submittedName>
</protein>
<organism evidence="2 3">
    <name type="scientific">Aliirhizobium smilacinae</name>
    <dbReference type="NCBI Taxonomy" id="1395944"/>
    <lineage>
        <taxon>Bacteria</taxon>
        <taxon>Pseudomonadati</taxon>
        <taxon>Pseudomonadota</taxon>
        <taxon>Alphaproteobacteria</taxon>
        <taxon>Hyphomicrobiales</taxon>
        <taxon>Rhizobiaceae</taxon>
        <taxon>Aliirhizobium</taxon>
    </lineage>
</organism>
<name>A0A5C4X8X2_9HYPH</name>
<sequence length="92" mass="10421">MQSARNEDRKKDTREKIQLGGLVVKAGLRDIDKAVLLGWLMELPNHLNEVEGEWARLQAIGKRGFEDVAQEDDARDRAGGLDAGTYNWNERD</sequence>
<proteinExistence type="predicted"/>
<dbReference type="InterPro" id="IPR009444">
    <property type="entry name" value="Conjugal_tfr_TraD_a-type"/>
</dbReference>
<keyword evidence="3" id="KW-1185">Reference proteome</keyword>
<dbReference type="Pfam" id="PF06412">
    <property type="entry name" value="TraD"/>
    <property type="match status" value="1"/>
</dbReference>
<evidence type="ECO:0000313" key="3">
    <source>
        <dbReference type="Proteomes" id="UP000311605"/>
    </source>
</evidence>
<dbReference type="RefSeq" id="WP_139679410.1">
    <property type="nucleotide sequence ID" value="NZ_VDMN01000011.1"/>
</dbReference>
<dbReference type="Proteomes" id="UP000311605">
    <property type="component" value="Unassembled WGS sequence"/>
</dbReference>
<comment type="caution">
    <text evidence="2">The sequence shown here is derived from an EMBL/GenBank/DDBJ whole genome shotgun (WGS) entry which is preliminary data.</text>
</comment>
<reference evidence="2 3" key="1">
    <citation type="submission" date="2019-06" db="EMBL/GenBank/DDBJ databases">
        <title>The draft genome of Rhizobium smilacinae PTYR-5.</title>
        <authorList>
            <person name="Liu L."/>
            <person name="Li L."/>
            <person name="Zhang X."/>
        </authorList>
    </citation>
    <scope>NUCLEOTIDE SEQUENCE [LARGE SCALE GENOMIC DNA]</scope>
    <source>
        <strain evidence="2 3">PTYR-5</strain>
    </source>
</reference>
<evidence type="ECO:0000256" key="1">
    <source>
        <dbReference type="SAM" id="MobiDB-lite"/>
    </source>
</evidence>
<dbReference type="AlphaFoldDB" id="A0A5C4X8X2"/>
<dbReference type="OrthoDB" id="5653691at2"/>